<dbReference type="Proteomes" id="UP000199170">
    <property type="component" value="Unassembled WGS sequence"/>
</dbReference>
<organism evidence="1 2">
    <name type="scientific">Halobellus clavatus</name>
    <dbReference type="NCBI Taxonomy" id="660517"/>
    <lineage>
        <taxon>Archaea</taxon>
        <taxon>Methanobacteriati</taxon>
        <taxon>Methanobacteriota</taxon>
        <taxon>Stenosarchaea group</taxon>
        <taxon>Halobacteria</taxon>
        <taxon>Halobacteriales</taxon>
        <taxon>Haloferacaceae</taxon>
        <taxon>Halobellus</taxon>
    </lineage>
</organism>
<sequence length="175" mass="20320">MVLKELGEFLKRANGDDEVAYLQRGDEDIWVYALPKSKYTFHFSIHSKSGDVEKIQARNMDWIDKHVAVFEYVEPPVFVSDTVSERVELVEDPDALAILDDTCVRCQEEYLVDVTPKIDLLIDGLYAQRMVEEECPDCGQPLISRHTFQPPKQYSEDFLDEGEGISNYTWRHSRR</sequence>
<proteinExistence type="predicted"/>
<dbReference type="AlphaFoldDB" id="A0A1H3DI68"/>
<dbReference type="EMBL" id="FNPB01000001">
    <property type="protein sequence ID" value="SDX66163.1"/>
    <property type="molecule type" value="Genomic_DNA"/>
</dbReference>
<protein>
    <submittedName>
        <fullName evidence="1">Uncharacterized protein</fullName>
    </submittedName>
</protein>
<dbReference type="STRING" id="660517.SAMN04487946_101595"/>
<gene>
    <name evidence="1" type="ORF">SAMN04487946_101595</name>
</gene>
<reference evidence="2" key="1">
    <citation type="submission" date="2016-10" db="EMBL/GenBank/DDBJ databases">
        <authorList>
            <person name="Varghese N."/>
            <person name="Submissions S."/>
        </authorList>
    </citation>
    <scope>NUCLEOTIDE SEQUENCE [LARGE SCALE GENOMIC DNA]</scope>
    <source>
        <strain evidence="2">CGMCC 1.10118</strain>
    </source>
</reference>
<accession>A0A1H3DI68</accession>
<dbReference type="OrthoDB" id="350936at2157"/>
<dbReference type="RefSeq" id="WP_089764951.1">
    <property type="nucleotide sequence ID" value="NZ_FNPB01000001.1"/>
</dbReference>
<evidence type="ECO:0000313" key="2">
    <source>
        <dbReference type="Proteomes" id="UP000199170"/>
    </source>
</evidence>
<name>A0A1H3DI68_9EURY</name>
<evidence type="ECO:0000313" key="1">
    <source>
        <dbReference type="EMBL" id="SDX66163.1"/>
    </source>
</evidence>
<keyword evidence="2" id="KW-1185">Reference proteome</keyword>